<evidence type="ECO:0000256" key="4">
    <source>
        <dbReference type="ARBA" id="ARBA00022989"/>
    </source>
</evidence>
<feature type="transmembrane region" description="Helical" evidence="6">
    <location>
        <begin position="205"/>
        <end position="230"/>
    </location>
</feature>
<dbReference type="PANTHER" id="PTHR21716:SF66">
    <property type="entry name" value="TRANSPORT PROTEIN SLL0063-RELATED"/>
    <property type="match status" value="1"/>
</dbReference>
<proteinExistence type="inferred from homology"/>
<feature type="transmembrane region" description="Helical" evidence="6">
    <location>
        <begin position="40"/>
        <end position="60"/>
    </location>
</feature>
<feature type="transmembrane region" description="Helical" evidence="6">
    <location>
        <begin position="305"/>
        <end position="336"/>
    </location>
</feature>
<keyword evidence="5 6" id="KW-0472">Membrane</keyword>
<evidence type="ECO:0000256" key="3">
    <source>
        <dbReference type="ARBA" id="ARBA00022692"/>
    </source>
</evidence>
<reference evidence="7" key="1">
    <citation type="submission" date="2021-02" db="EMBL/GenBank/DDBJ databases">
        <title>The CRISPR/cas machinery reduction and long-range gene transfer in the hot spring cyanobacterium Synechococcus.</title>
        <authorList>
            <person name="Dvorak P."/>
            <person name="Jahodarova E."/>
            <person name="Hasler P."/>
            <person name="Poulickova A."/>
        </authorList>
    </citation>
    <scope>NUCLEOTIDE SEQUENCE</scope>
    <source>
        <strain evidence="7">Rupite</strain>
    </source>
</reference>
<name>A0ABT0CBK5_THEVL</name>
<evidence type="ECO:0000256" key="5">
    <source>
        <dbReference type="ARBA" id="ARBA00023136"/>
    </source>
</evidence>
<feature type="transmembrane region" description="Helical" evidence="6">
    <location>
        <begin position="236"/>
        <end position="262"/>
    </location>
</feature>
<gene>
    <name evidence="7" type="ORF">JX360_09680</name>
</gene>
<feature type="transmembrane region" description="Helical" evidence="6">
    <location>
        <begin position="72"/>
        <end position="95"/>
    </location>
</feature>
<comment type="caution">
    <text evidence="7">The sequence shown here is derived from an EMBL/GenBank/DDBJ whole genome shotgun (WGS) entry which is preliminary data.</text>
</comment>
<evidence type="ECO:0000256" key="1">
    <source>
        <dbReference type="ARBA" id="ARBA00004141"/>
    </source>
</evidence>
<evidence type="ECO:0000313" key="7">
    <source>
        <dbReference type="EMBL" id="MCJ2543173.1"/>
    </source>
</evidence>
<dbReference type="Pfam" id="PF01594">
    <property type="entry name" value="AI-2E_transport"/>
    <property type="match status" value="1"/>
</dbReference>
<evidence type="ECO:0000256" key="2">
    <source>
        <dbReference type="ARBA" id="ARBA00009773"/>
    </source>
</evidence>
<accession>A0ABT0CBK5</accession>
<evidence type="ECO:0000256" key="6">
    <source>
        <dbReference type="SAM" id="Phobius"/>
    </source>
</evidence>
<dbReference type="RefSeq" id="WP_244350451.1">
    <property type="nucleotide sequence ID" value="NZ_JAFIRA010000022.1"/>
</dbReference>
<protein>
    <submittedName>
        <fullName evidence="7">AI-2E family transporter</fullName>
    </submittedName>
</protein>
<sequence>MPEPSRWPVWAKLNNSQLLRILLLLACAWALSQVLAYFELVITIFVIAAILAYLLSYPVGWLTRFFSHNFSVYLVTFVTVIFLSSMTAVLGLTLISQLPQLQESIATFLNTVFNAIDQLERLLGNFNIEIDIQEFEQQIKDQTLNLLGSGVLTLRSLLLSLVNLFLIFIVAFFMLLDGKRLWSLFLKPFPDEWQTRITETVRRNFLGFFWGRVVLSFFFAISSFLVFLVLQIPSALTLSMIAGLFDLIPGIGATIGISLIALILLPQSVWLSIQVLVVCISLQQVEENLLLPRVMQGSLNISPVVMFFSLFVGGTLAGLLGVFLAIPVTGVLINLLEIDEMKGDPKR</sequence>
<organism evidence="7 8">
    <name type="scientific">Thermostichus vulcanus str. 'Rupite'</name>
    <dbReference type="NCBI Taxonomy" id="2813851"/>
    <lineage>
        <taxon>Bacteria</taxon>
        <taxon>Bacillati</taxon>
        <taxon>Cyanobacteriota</taxon>
        <taxon>Cyanophyceae</taxon>
        <taxon>Thermostichales</taxon>
        <taxon>Thermostichaceae</taxon>
        <taxon>Thermostichus</taxon>
    </lineage>
</organism>
<dbReference type="EMBL" id="JAFIRA010000022">
    <property type="protein sequence ID" value="MCJ2543173.1"/>
    <property type="molecule type" value="Genomic_DNA"/>
</dbReference>
<comment type="subcellular location">
    <subcellularLocation>
        <location evidence="1">Membrane</location>
        <topology evidence="1">Multi-pass membrane protein</topology>
    </subcellularLocation>
</comment>
<keyword evidence="3 6" id="KW-0812">Transmembrane</keyword>
<dbReference type="InterPro" id="IPR002549">
    <property type="entry name" value="AI-2E-like"/>
</dbReference>
<dbReference type="Proteomes" id="UP000830835">
    <property type="component" value="Unassembled WGS sequence"/>
</dbReference>
<evidence type="ECO:0000313" key="8">
    <source>
        <dbReference type="Proteomes" id="UP000830835"/>
    </source>
</evidence>
<keyword evidence="8" id="KW-1185">Reference proteome</keyword>
<comment type="similarity">
    <text evidence="2">Belongs to the autoinducer-2 exporter (AI-2E) (TC 2.A.86) family.</text>
</comment>
<feature type="transmembrane region" description="Helical" evidence="6">
    <location>
        <begin position="157"/>
        <end position="176"/>
    </location>
</feature>
<dbReference type="PANTHER" id="PTHR21716">
    <property type="entry name" value="TRANSMEMBRANE PROTEIN"/>
    <property type="match status" value="1"/>
</dbReference>
<keyword evidence="4 6" id="KW-1133">Transmembrane helix</keyword>